<proteinExistence type="predicted"/>
<comment type="caution">
    <text evidence="8">The sequence shown here is derived from an EMBL/GenBank/DDBJ whole genome shotgun (WGS) entry which is preliminary data.</text>
</comment>
<evidence type="ECO:0000256" key="1">
    <source>
        <dbReference type="ARBA" id="ARBA00022723"/>
    </source>
</evidence>
<evidence type="ECO:0000313" key="8">
    <source>
        <dbReference type="EMBL" id="GAB0133950.1"/>
    </source>
</evidence>
<evidence type="ECO:0000256" key="4">
    <source>
        <dbReference type="ARBA" id="ARBA00023125"/>
    </source>
</evidence>
<evidence type="ECO:0000313" key="9">
    <source>
        <dbReference type="Proteomes" id="UP001562357"/>
    </source>
</evidence>
<keyword evidence="4" id="KW-0238">DNA-binding</keyword>
<sequence length="219" mass="24463">MATLPHKPDADVANRSSPPKAERKKRWAAKVKTGCATCRTSTTRTIQPGSLPVLPVYAHSSKQEEQMFHLLCTEATVKVAGALDRGFWTVDKPRATQTYPAIWHASAFMTAMYKRIRTQPKTGRAGLSYHDQETLLLASIFFTSICILLGDQGKAKVHMDKGIPLFNNWRFWEHSARLSNAQDVSTVSSLVALSTRFELESSLSAPPKPFWQTVDFDKP</sequence>
<name>A0ABQ0CKI5_9HYPO</name>
<accession>A0ABQ0CKI5</accession>
<evidence type="ECO:0000256" key="2">
    <source>
        <dbReference type="ARBA" id="ARBA00022833"/>
    </source>
</evidence>
<dbReference type="EMBL" id="BAAFGZ010000061">
    <property type="protein sequence ID" value="GAB0133950.1"/>
    <property type="molecule type" value="Genomic_DNA"/>
</dbReference>
<feature type="region of interest" description="Disordered" evidence="7">
    <location>
        <begin position="1"/>
        <end position="28"/>
    </location>
</feature>
<dbReference type="PANTHER" id="PTHR36206">
    <property type="entry name" value="ASPERCRYPTIN BIOSYNTHESIS CLUSTER-SPECIFIC TRANSCRIPTION REGULATOR ATNN-RELATED"/>
    <property type="match status" value="1"/>
</dbReference>
<keyword evidence="1" id="KW-0479">Metal-binding</keyword>
<gene>
    <name evidence="8" type="primary">g2341</name>
    <name evidence="8" type="ORF">EsDP_00002341</name>
</gene>
<evidence type="ECO:0000256" key="7">
    <source>
        <dbReference type="SAM" id="MobiDB-lite"/>
    </source>
</evidence>
<keyword evidence="3" id="KW-0805">Transcription regulation</keyword>
<keyword evidence="2" id="KW-0862">Zinc</keyword>
<keyword evidence="6" id="KW-0539">Nucleus</keyword>
<dbReference type="InterPro" id="IPR052360">
    <property type="entry name" value="Transcr_Regulatory_Proteins"/>
</dbReference>
<dbReference type="PANTHER" id="PTHR36206:SF12">
    <property type="entry name" value="ASPERCRYPTIN BIOSYNTHESIS CLUSTER-SPECIFIC TRANSCRIPTION REGULATOR ATNN-RELATED"/>
    <property type="match status" value="1"/>
</dbReference>
<evidence type="ECO:0000256" key="6">
    <source>
        <dbReference type="ARBA" id="ARBA00023242"/>
    </source>
</evidence>
<keyword evidence="5" id="KW-0804">Transcription</keyword>
<evidence type="ECO:0000256" key="5">
    <source>
        <dbReference type="ARBA" id="ARBA00023163"/>
    </source>
</evidence>
<evidence type="ECO:0000256" key="3">
    <source>
        <dbReference type="ARBA" id="ARBA00023015"/>
    </source>
</evidence>
<keyword evidence="9" id="KW-1185">Reference proteome</keyword>
<protein>
    <submittedName>
        <fullName evidence="8">Uncharacterized protein</fullName>
    </submittedName>
</protein>
<organism evidence="8 9">
    <name type="scientific">Epichloe bromicola</name>
    <dbReference type="NCBI Taxonomy" id="79588"/>
    <lineage>
        <taxon>Eukaryota</taxon>
        <taxon>Fungi</taxon>
        <taxon>Dikarya</taxon>
        <taxon>Ascomycota</taxon>
        <taxon>Pezizomycotina</taxon>
        <taxon>Sordariomycetes</taxon>
        <taxon>Hypocreomycetidae</taxon>
        <taxon>Hypocreales</taxon>
        <taxon>Clavicipitaceae</taxon>
        <taxon>Epichloe</taxon>
    </lineage>
</organism>
<feature type="compositionally biased region" description="Basic and acidic residues" evidence="7">
    <location>
        <begin position="1"/>
        <end position="12"/>
    </location>
</feature>
<dbReference type="Proteomes" id="UP001562357">
    <property type="component" value="Unassembled WGS sequence"/>
</dbReference>
<reference evidence="9" key="1">
    <citation type="submission" date="2024-06" db="EMBL/GenBank/DDBJ databases">
        <title>Draft Genome Sequences of Epichloe bromicola Strains Isolated from Elymus ciliaris.</title>
        <authorList>
            <consortium name="Epichloe bromicola genome sequencing consortium"/>
            <person name="Miura A."/>
            <person name="Imano S."/>
            <person name="Ashida A."/>
            <person name="Sato I."/>
            <person name="Chiba S."/>
            <person name="Tanaka A."/>
            <person name="Camagna M."/>
            <person name="Takemoto D."/>
        </authorList>
    </citation>
    <scope>NUCLEOTIDE SEQUENCE [LARGE SCALE GENOMIC DNA]</scope>
    <source>
        <strain evidence="9">DP</strain>
    </source>
</reference>